<evidence type="ECO:0000313" key="1">
    <source>
        <dbReference type="EMBL" id="KAJ5321501.1"/>
    </source>
</evidence>
<dbReference type="PANTHER" id="PTHR42695">
    <property type="entry name" value="GLUTAMINE AMIDOTRANSFERASE YLR126C-RELATED"/>
    <property type="match status" value="1"/>
</dbReference>
<dbReference type="GO" id="GO:0005634">
    <property type="term" value="C:nucleus"/>
    <property type="evidence" value="ECO:0007669"/>
    <property type="project" value="TreeGrafter"/>
</dbReference>
<organism evidence="1 2">
    <name type="scientific">Penicillium atrosanguineum</name>
    <dbReference type="NCBI Taxonomy" id="1132637"/>
    <lineage>
        <taxon>Eukaryota</taxon>
        <taxon>Fungi</taxon>
        <taxon>Dikarya</taxon>
        <taxon>Ascomycota</taxon>
        <taxon>Pezizomycotina</taxon>
        <taxon>Eurotiomycetes</taxon>
        <taxon>Eurotiomycetidae</taxon>
        <taxon>Eurotiales</taxon>
        <taxon>Aspergillaceae</taxon>
        <taxon>Penicillium</taxon>
    </lineage>
</organism>
<dbReference type="GO" id="GO:0005829">
    <property type="term" value="C:cytosol"/>
    <property type="evidence" value="ECO:0007669"/>
    <property type="project" value="TreeGrafter"/>
</dbReference>
<reference evidence="1" key="2">
    <citation type="journal article" date="2023" name="IMA Fungus">
        <title>Comparative genomic study of the Penicillium genus elucidates a diverse pangenome and 15 lateral gene transfer events.</title>
        <authorList>
            <person name="Petersen C."/>
            <person name="Sorensen T."/>
            <person name="Nielsen M.R."/>
            <person name="Sondergaard T.E."/>
            <person name="Sorensen J.L."/>
            <person name="Fitzpatrick D.A."/>
            <person name="Frisvad J.C."/>
            <person name="Nielsen K.L."/>
        </authorList>
    </citation>
    <scope>NUCLEOTIDE SEQUENCE</scope>
    <source>
        <strain evidence="1">IBT 21472</strain>
    </source>
</reference>
<comment type="caution">
    <text evidence="1">The sequence shown here is derived from an EMBL/GenBank/DDBJ whole genome shotgun (WGS) entry which is preliminary data.</text>
</comment>
<dbReference type="Gene3D" id="3.40.50.880">
    <property type="match status" value="1"/>
</dbReference>
<sequence length="315" mass="34757">MIRNKVHIAVLETDVPGQAVYVKRGLYSSQFRVLLTAAAERLNQNPGNLKHGPIDVRVTAFDVVGGLLPHLEELRTESHTCNGTDCSKSPRPIDAILVTSAAAAAYDDLHWIPALESFIQTVHNKYPLVKMFGSCFGHQLIGQALLEKSPSLILKELSTKFSVQAQPIHEIGVQSITLHPAFASRFAPLARFKQREPFRLQLIHGDVVAPSPLPLKEAELLNACLPEPWINIGSTGKCLIQGLYYPGRVLTLQGHFEFDAFATAELCLQFSRKFAWPSDLLASHLDGIWRASWNGEEDDSKVAAEAVLLFFAGED</sequence>
<dbReference type="EMBL" id="JAPZBO010000003">
    <property type="protein sequence ID" value="KAJ5321501.1"/>
    <property type="molecule type" value="Genomic_DNA"/>
</dbReference>
<dbReference type="Proteomes" id="UP001147746">
    <property type="component" value="Unassembled WGS sequence"/>
</dbReference>
<reference evidence="1" key="1">
    <citation type="submission" date="2022-12" db="EMBL/GenBank/DDBJ databases">
        <authorList>
            <person name="Petersen C."/>
        </authorList>
    </citation>
    <scope>NUCLEOTIDE SEQUENCE</scope>
    <source>
        <strain evidence="1">IBT 21472</strain>
    </source>
</reference>
<name>A0A9W9Q066_9EURO</name>
<proteinExistence type="predicted"/>
<keyword evidence="2" id="KW-1185">Reference proteome</keyword>
<dbReference type="SUPFAM" id="SSF52317">
    <property type="entry name" value="Class I glutamine amidotransferase-like"/>
    <property type="match status" value="1"/>
</dbReference>
<dbReference type="InterPro" id="IPR029062">
    <property type="entry name" value="Class_I_gatase-like"/>
</dbReference>
<dbReference type="InterPro" id="IPR044992">
    <property type="entry name" value="ChyE-like"/>
</dbReference>
<dbReference type="PANTHER" id="PTHR42695:SF6">
    <property type="entry name" value="GLUTAMINE AMIDOTRANSFERASE DOMAIN-CONTAINING PROTEIN"/>
    <property type="match status" value="1"/>
</dbReference>
<gene>
    <name evidence="1" type="ORF">N7476_004503</name>
</gene>
<evidence type="ECO:0008006" key="3">
    <source>
        <dbReference type="Google" id="ProtNLM"/>
    </source>
</evidence>
<accession>A0A9W9Q066</accession>
<protein>
    <recommendedName>
        <fullName evidence="3">Class I glutamine amidotransferase-like protein</fullName>
    </recommendedName>
</protein>
<dbReference type="AlphaFoldDB" id="A0A9W9Q066"/>
<evidence type="ECO:0000313" key="2">
    <source>
        <dbReference type="Proteomes" id="UP001147746"/>
    </source>
</evidence>